<comment type="similarity">
    <text evidence="2">Belongs to the Tom20 family.</text>
</comment>
<dbReference type="PANTHER" id="PTHR12430:SF1">
    <property type="entry name" value="TOMM20-LIKE PROTEIN 1"/>
    <property type="match status" value="1"/>
</dbReference>
<sequence>RPTLGSWTPAAGCPASAPSSASWRPVAPSPSSATVCTSTGSGVETPRSGAACGTVSATAAAVARPGGWRAGPRGEGFAGRTRASGWLPSGTCPVVFAERRAQHQKAEGRGAQLWDPAKNEKLQELFLQEVQMGELWLSRGDHRLGVEHLGNALLVCGQPEELLKVFKHTLPPKVFEMLLHKIPLICQQFETDMNEQEYLEDDRD</sequence>
<feature type="compositionally biased region" description="Low complexity" evidence="8">
    <location>
        <begin position="9"/>
        <end position="33"/>
    </location>
</feature>
<evidence type="ECO:0000313" key="9">
    <source>
        <dbReference type="Ensembl" id="ENSFCTP00005027784.1"/>
    </source>
</evidence>
<evidence type="ECO:0000256" key="7">
    <source>
        <dbReference type="ARBA" id="ARBA00023136"/>
    </source>
</evidence>
<evidence type="ECO:0000256" key="2">
    <source>
        <dbReference type="ARBA" id="ARBA00005792"/>
    </source>
</evidence>
<evidence type="ECO:0000256" key="1">
    <source>
        <dbReference type="ARBA" id="ARBA00004572"/>
    </source>
</evidence>
<keyword evidence="10" id="KW-1185">Reference proteome</keyword>
<feature type="region of interest" description="Disordered" evidence="8">
    <location>
        <begin position="1"/>
        <end position="49"/>
    </location>
</feature>
<keyword evidence="4" id="KW-1000">Mitochondrion outer membrane</keyword>
<proteinExistence type="inferred from homology"/>
<evidence type="ECO:0000256" key="4">
    <source>
        <dbReference type="ARBA" id="ARBA00022787"/>
    </source>
</evidence>
<gene>
    <name evidence="9" type="primary">TOMM20L</name>
</gene>
<dbReference type="PRINTS" id="PR01989">
    <property type="entry name" value="EUOM20RECPTR"/>
</dbReference>
<dbReference type="InterPro" id="IPR023392">
    <property type="entry name" value="Tom20_dom_sf"/>
</dbReference>
<dbReference type="Pfam" id="PF02064">
    <property type="entry name" value="MAS20"/>
    <property type="match status" value="1"/>
</dbReference>
<dbReference type="Ensembl" id="ENSFCTT00005039502.1">
    <property type="protein sequence ID" value="ENSFCTP00005027784.1"/>
    <property type="gene ID" value="ENSFCTG00005013879.1"/>
</dbReference>
<dbReference type="InterPro" id="IPR022422">
    <property type="entry name" value="MAS20_rcpt_metazoan"/>
</dbReference>
<dbReference type="PRINTS" id="PR00351">
    <property type="entry name" value="OM20RECEPTOR"/>
</dbReference>
<evidence type="ECO:0000313" key="10">
    <source>
        <dbReference type="Proteomes" id="UP000823872"/>
    </source>
</evidence>
<reference evidence="9" key="3">
    <citation type="submission" date="2025-09" db="UniProtKB">
        <authorList>
            <consortium name="Ensembl"/>
        </authorList>
    </citation>
    <scope>IDENTIFICATION</scope>
    <source>
        <strain evidence="9">breed Abyssinian</strain>
    </source>
</reference>
<dbReference type="Proteomes" id="UP000823872">
    <property type="component" value="Chromosome B3"/>
</dbReference>
<keyword evidence="3" id="KW-0812">Transmembrane</keyword>
<dbReference type="SUPFAM" id="SSF47157">
    <property type="entry name" value="Mitochondrial import receptor subunit Tom20"/>
    <property type="match status" value="1"/>
</dbReference>
<evidence type="ECO:0000256" key="3">
    <source>
        <dbReference type="ARBA" id="ARBA00022692"/>
    </source>
</evidence>
<accession>A0ABI7XYX2</accession>
<dbReference type="GeneTree" id="ENSGT00390000011698"/>
<dbReference type="InterPro" id="IPR002056">
    <property type="entry name" value="MAS20"/>
</dbReference>
<keyword evidence="6" id="KW-0496">Mitochondrion</keyword>
<protein>
    <recommendedName>
        <fullName evidence="11">Translocase of outer mitochondrial membrane 20 like</fullName>
    </recommendedName>
</protein>
<name>A0ABI7XYX2_FELCA</name>
<evidence type="ECO:0000256" key="8">
    <source>
        <dbReference type="SAM" id="MobiDB-lite"/>
    </source>
</evidence>
<keyword evidence="5" id="KW-1133">Transmembrane helix</keyword>
<dbReference type="PANTHER" id="PTHR12430">
    <property type="entry name" value="MITOCHONDRIAL IMPORT RECEPTOR SUBUNIT TOM20"/>
    <property type="match status" value="1"/>
</dbReference>
<evidence type="ECO:0008006" key="11">
    <source>
        <dbReference type="Google" id="ProtNLM"/>
    </source>
</evidence>
<dbReference type="Gene3D" id="1.20.960.10">
    <property type="entry name" value="Mitochondrial outer membrane translocase complex, subunit Tom20 domain"/>
    <property type="match status" value="1"/>
</dbReference>
<reference evidence="9" key="2">
    <citation type="submission" date="2025-08" db="UniProtKB">
        <authorList>
            <consortium name="Ensembl"/>
        </authorList>
    </citation>
    <scope>IDENTIFICATION</scope>
    <source>
        <strain evidence="9">breed Abyssinian</strain>
    </source>
</reference>
<organism evidence="9 10">
    <name type="scientific">Felis catus</name>
    <name type="common">Cat</name>
    <name type="synonym">Felis silvestris catus</name>
    <dbReference type="NCBI Taxonomy" id="9685"/>
    <lineage>
        <taxon>Eukaryota</taxon>
        <taxon>Metazoa</taxon>
        <taxon>Chordata</taxon>
        <taxon>Craniata</taxon>
        <taxon>Vertebrata</taxon>
        <taxon>Euteleostomi</taxon>
        <taxon>Mammalia</taxon>
        <taxon>Eutheria</taxon>
        <taxon>Laurasiatheria</taxon>
        <taxon>Carnivora</taxon>
        <taxon>Feliformia</taxon>
        <taxon>Felidae</taxon>
        <taxon>Felinae</taxon>
        <taxon>Felis</taxon>
    </lineage>
</organism>
<reference evidence="9 10" key="1">
    <citation type="submission" date="2021-02" db="EMBL/GenBank/DDBJ databases">
        <title>Safari Cat Assemblies.</title>
        <authorList>
            <person name="Bredemeyer K.R."/>
            <person name="Murphy W.J."/>
        </authorList>
    </citation>
    <scope>NUCLEOTIDE SEQUENCE [LARGE SCALE GENOMIC DNA]</scope>
</reference>
<evidence type="ECO:0000256" key="6">
    <source>
        <dbReference type="ARBA" id="ARBA00023128"/>
    </source>
</evidence>
<keyword evidence="7" id="KW-0472">Membrane</keyword>
<comment type="subcellular location">
    <subcellularLocation>
        <location evidence="1">Mitochondrion outer membrane</location>
        <topology evidence="1">Single-pass membrane protein</topology>
    </subcellularLocation>
</comment>
<evidence type="ECO:0000256" key="5">
    <source>
        <dbReference type="ARBA" id="ARBA00022989"/>
    </source>
</evidence>